<keyword evidence="3" id="KW-1185">Reference proteome</keyword>
<comment type="caution">
    <text evidence="2">The sequence shown here is derived from an EMBL/GenBank/DDBJ whole genome shotgun (WGS) entry which is preliminary data.</text>
</comment>
<evidence type="ECO:0008006" key="4">
    <source>
        <dbReference type="Google" id="ProtNLM"/>
    </source>
</evidence>
<feature type="signal peptide" evidence="1">
    <location>
        <begin position="1"/>
        <end position="21"/>
    </location>
</feature>
<keyword evidence="1" id="KW-0732">Signal</keyword>
<name>A0A5C6APG2_9BACT</name>
<dbReference type="Proteomes" id="UP000316213">
    <property type="component" value="Unassembled WGS sequence"/>
</dbReference>
<gene>
    <name evidence="2" type="ORF">Pla100_16290</name>
</gene>
<proteinExistence type="predicted"/>
<sequence precursor="true">MTKTIHLAFFATFLLATSAFPGCGGGGPEVVEVPVLSAEDVAKAEAKRAEYEKQMKESNGN</sequence>
<protein>
    <recommendedName>
        <fullName evidence="4">Secreted protein</fullName>
    </recommendedName>
</protein>
<reference evidence="2 3" key="1">
    <citation type="submission" date="2019-02" db="EMBL/GenBank/DDBJ databases">
        <title>Deep-cultivation of Planctomycetes and their phenomic and genomic characterization uncovers novel biology.</title>
        <authorList>
            <person name="Wiegand S."/>
            <person name="Jogler M."/>
            <person name="Boedeker C."/>
            <person name="Pinto D."/>
            <person name="Vollmers J."/>
            <person name="Rivas-Marin E."/>
            <person name="Kohn T."/>
            <person name="Peeters S.H."/>
            <person name="Heuer A."/>
            <person name="Rast P."/>
            <person name="Oberbeckmann S."/>
            <person name="Bunk B."/>
            <person name="Jeske O."/>
            <person name="Meyerdierks A."/>
            <person name="Storesund J.E."/>
            <person name="Kallscheuer N."/>
            <person name="Luecker S."/>
            <person name="Lage O.M."/>
            <person name="Pohl T."/>
            <person name="Merkel B.J."/>
            <person name="Hornburger P."/>
            <person name="Mueller R.-W."/>
            <person name="Bruemmer F."/>
            <person name="Labrenz M."/>
            <person name="Spormann A.M."/>
            <person name="Op Den Camp H."/>
            <person name="Overmann J."/>
            <person name="Amann R."/>
            <person name="Jetten M.S.M."/>
            <person name="Mascher T."/>
            <person name="Medema M.H."/>
            <person name="Devos D.P."/>
            <person name="Kaster A.-K."/>
            <person name="Ovreas L."/>
            <person name="Rohde M."/>
            <person name="Galperin M.Y."/>
            <person name="Jogler C."/>
        </authorList>
    </citation>
    <scope>NUCLEOTIDE SEQUENCE [LARGE SCALE GENOMIC DNA]</scope>
    <source>
        <strain evidence="2 3">Pla100</strain>
    </source>
</reference>
<dbReference type="RefSeq" id="WP_146577103.1">
    <property type="nucleotide sequence ID" value="NZ_SJPM01000002.1"/>
</dbReference>
<evidence type="ECO:0000313" key="2">
    <source>
        <dbReference type="EMBL" id="TWU01893.1"/>
    </source>
</evidence>
<evidence type="ECO:0000256" key="1">
    <source>
        <dbReference type="SAM" id="SignalP"/>
    </source>
</evidence>
<feature type="chain" id="PRO_5022686111" description="Secreted protein" evidence="1">
    <location>
        <begin position="22"/>
        <end position="61"/>
    </location>
</feature>
<evidence type="ECO:0000313" key="3">
    <source>
        <dbReference type="Proteomes" id="UP000316213"/>
    </source>
</evidence>
<organism evidence="2 3">
    <name type="scientific">Neorhodopirellula pilleata</name>
    <dbReference type="NCBI Taxonomy" id="2714738"/>
    <lineage>
        <taxon>Bacteria</taxon>
        <taxon>Pseudomonadati</taxon>
        <taxon>Planctomycetota</taxon>
        <taxon>Planctomycetia</taxon>
        <taxon>Pirellulales</taxon>
        <taxon>Pirellulaceae</taxon>
        <taxon>Neorhodopirellula</taxon>
    </lineage>
</organism>
<dbReference type="EMBL" id="SJPM01000002">
    <property type="protein sequence ID" value="TWU01893.1"/>
    <property type="molecule type" value="Genomic_DNA"/>
</dbReference>
<dbReference type="AlphaFoldDB" id="A0A5C6APG2"/>
<accession>A0A5C6APG2</accession>